<dbReference type="PANTHER" id="PTHR46466:SF1">
    <property type="entry name" value="GLYOXALASE DOMAIN-CONTAINING PROTEIN 4"/>
    <property type="match status" value="1"/>
</dbReference>
<dbReference type="PROSITE" id="PS51819">
    <property type="entry name" value="VOC"/>
    <property type="match status" value="2"/>
</dbReference>
<dbReference type="Pfam" id="PF00085">
    <property type="entry name" value="Thioredoxin"/>
    <property type="match status" value="1"/>
</dbReference>
<feature type="domain" description="VOC" evidence="2">
    <location>
        <begin position="134"/>
        <end position="258"/>
    </location>
</feature>
<protein>
    <submittedName>
        <fullName evidence="3">Uncharacterized protein</fullName>
    </submittedName>
</protein>
<dbReference type="EMBL" id="GIBP01003387">
    <property type="protein sequence ID" value="NDV32356.1"/>
    <property type="molecule type" value="Transcribed_RNA"/>
</dbReference>
<feature type="domain" description="VOC" evidence="2">
    <location>
        <begin position="1"/>
        <end position="125"/>
    </location>
</feature>
<dbReference type="InterPro" id="IPR037523">
    <property type="entry name" value="VOC_core"/>
</dbReference>
<dbReference type="Pfam" id="PF00903">
    <property type="entry name" value="Glyoxalase"/>
    <property type="match status" value="1"/>
</dbReference>
<dbReference type="InterPro" id="IPR013766">
    <property type="entry name" value="Thioredoxin_domain"/>
</dbReference>
<dbReference type="InterPro" id="IPR043193">
    <property type="entry name" value="GLOD4"/>
</dbReference>
<evidence type="ECO:0000259" key="1">
    <source>
        <dbReference type="PROSITE" id="PS51352"/>
    </source>
</evidence>
<dbReference type="CDD" id="cd02947">
    <property type="entry name" value="TRX_family"/>
    <property type="match status" value="1"/>
</dbReference>
<evidence type="ECO:0000259" key="2">
    <source>
        <dbReference type="PROSITE" id="PS51819"/>
    </source>
</evidence>
<organism evidence="3">
    <name type="scientific">Arcella intermedia</name>
    <dbReference type="NCBI Taxonomy" id="1963864"/>
    <lineage>
        <taxon>Eukaryota</taxon>
        <taxon>Amoebozoa</taxon>
        <taxon>Tubulinea</taxon>
        <taxon>Elardia</taxon>
        <taxon>Arcellinida</taxon>
        <taxon>Sphaerothecina</taxon>
        <taxon>Arcellidae</taxon>
        <taxon>Arcella</taxon>
    </lineage>
</organism>
<name>A0A6B2L5W2_9EUKA</name>
<dbReference type="Pfam" id="PF21701">
    <property type="entry name" value="GLOD4_C"/>
    <property type="match status" value="1"/>
</dbReference>
<dbReference type="PANTHER" id="PTHR46466">
    <property type="entry name" value="GLYOXALASE DOMAIN-CONTAINING PROTEIN 4"/>
    <property type="match status" value="1"/>
</dbReference>
<sequence length="404" mass="44198">MHWVFKIGSLEKTIAFYSKVFQMKIHRHEEFGSGCEATCNGPYGGAWSKTMVGYGSEITNTSLELTYNYGVEGYELGNDYRYIAIAARDFAQRAREAGADISPTLPGGYQVVSAPDGYRFLLVPGTEGCNGSDPFLFVSLHVTDLKKSLQYYTQVLGFKVFNNVLGALGTSNSAVIGFEESTFKIELVELDALVKLDHKKGIGRLAIETEDEAPATVGEKVKAAGHVIAHGPFKLPPHDEHVVIVADPDGYEYCFVGQTGYRAGSLSVKNNTIDWDHRKKLNDAATSKAAAPAQALPGSVFQAVVGQEAFQGVLKGEKPVVVKFAASWCKPCKVLAPVIEKVAEERKDSVCFVSLDFDENQQIAESLEVTSVPAVFFFRNGSVVGSFFGVKKEQELRELFQKYL</sequence>
<accession>A0A6B2L5W2</accession>
<dbReference type="SUPFAM" id="SSF52833">
    <property type="entry name" value="Thioredoxin-like"/>
    <property type="match status" value="1"/>
</dbReference>
<evidence type="ECO:0000313" key="3">
    <source>
        <dbReference type="EMBL" id="NDV32356.1"/>
    </source>
</evidence>
<dbReference type="PROSITE" id="PS51352">
    <property type="entry name" value="THIOREDOXIN_2"/>
    <property type="match status" value="1"/>
</dbReference>
<dbReference type="InterPro" id="IPR029068">
    <property type="entry name" value="Glyas_Bleomycin-R_OHBP_Dase"/>
</dbReference>
<dbReference type="AlphaFoldDB" id="A0A6B2L5W2"/>
<dbReference type="InterPro" id="IPR036249">
    <property type="entry name" value="Thioredoxin-like_sf"/>
</dbReference>
<dbReference type="Gene3D" id="3.40.30.10">
    <property type="entry name" value="Glutaredoxin"/>
    <property type="match status" value="1"/>
</dbReference>
<feature type="domain" description="Thioredoxin" evidence="1">
    <location>
        <begin position="290"/>
        <end position="404"/>
    </location>
</feature>
<reference evidence="3" key="1">
    <citation type="journal article" date="2020" name="J. Eukaryot. Microbiol.">
        <title>De novo Sequencing, Assembly and Annotation of the Transcriptome for the Free-Living Testate Amoeba Arcella intermedia.</title>
        <authorList>
            <person name="Ribeiro G.M."/>
            <person name="Porfirio-Sousa A.L."/>
            <person name="Maurer-Alcala X.X."/>
            <person name="Katz L.A."/>
            <person name="Lahr D.J.G."/>
        </authorList>
    </citation>
    <scope>NUCLEOTIDE SEQUENCE</scope>
</reference>
<dbReference type="Gene3D" id="3.10.180.10">
    <property type="entry name" value="2,3-Dihydroxybiphenyl 1,2-Dioxygenase, domain 1"/>
    <property type="match status" value="2"/>
</dbReference>
<dbReference type="InterPro" id="IPR004360">
    <property type="entry name" value="Glyas_Fos-R_dOase_dom"/>
</dbReference>
<dbReference type="SUPFAM" id="SSF54593">
    <property type="entry name" value="Glyoxalase/Bleomycin resistance protein/Dihydroxybiphenyl dioxygenase"/>
    <property type="match status" value="1"/>
</dbReference>
<proteinExistence type="predicted"/>